<comment type="function">
    <text evidence="8">Catalyzes the removal of elemental sulfur and selenium atoms from L-cysteine, L-cystine, L-selenocysteine, and L-selenocystine to produce L-alanine.</text>
</comment>
<evidence type="ECO:0000256" key="5">
    <source>
        <dbReference type="ARBA" id="ARBA00022898"/>
    </source>
</evidence>
<dbReference type="Proteomes" id="UP001220217">
    <property type="component" value="Chromosome"/>
</dbReference>
<comment type="cofactor">
    <cofactor evidence="1 7">
        <name>pyridoxal 5'-phosphate</name>
        <dbReference type="ChEBI" id="CHEBI:597326"/>
    </cofactor>
</comment>
<comment type="catalytic activity">
    <reaction evidence="6 8">
        <text>(sulfur carrier)-H + L-cysteine = (sulfur carrier)-SH + L-alanine</text>
        <dbReference type="Rhea" id="RHEA:43892"/>
        <dbReference type="Rhea" id="RHEA-COMP:14737"/>
        <dbReference type="Rhea" id="RHEA-COMP:14739"/>
        <dbReference type="ChEBI" id="CHEBI:29917"/>
        <dbReference type="ChEBI" id="CHEBI:35235"/>
        <dbReference type="ChEBI" id="CHEBI:57972"/>
        <dbReference type="ChEBI" id="CHEBI:64428"/>
        <dbReference type="EC" id="2.8.1.7"/>
    </reaction>
</comment>
<accession>A0A0J5US26</accession>
<dbReference type="PIRSF" id="PIRSF005572">
    <property type="entry name" value="NifS"/>
    <property type="match status" value="1"/>
</dbReference>
<dbReference type="Gene3D" id="3.40.640.10">
    <property type="entry name" value="Type I PLP-dependent aspartate aminotransferase-like (Major domain)"/>
    <property type="match status" value="1"/>
</dbReference>
<dbReference type="InterPro" id="IPR000192">
    <property type="entry name" value="Aminotrans_V_dom"/>
</dbReference>
<evidence type="ECO:0000256" key="7">
    <source>
        <dbReference type="RuleBase" id="RU004504"/>
    </source>
</evidence>
<comment type="similarity">
    <text evidence="2 8">Belongs to the class-V pyridoxal-phosphate-dependent aminotransferase family. Csd subfamily.</text>
</comment>
<name>A0A0J5US26_PRIAR</name>
<keyword evidence="13" id="KW-1185">Reference proteome</keyword>
<keyword evidence="10" id="KW-0456">Lyase</keyword>
<dbReference type="GO" id="GO:0016829">
    <property type="term" value="F:lyase activity"/>
    <property type="evidence" value="ECO:0007669"/>
    <property type="project" value="UniProtKB-KW"/>
</dbReference>
<dbReference type="EC" id="2.8.1.7" evidence="3 8"/>
<dbReference type="AlphaFoldDB" id="A0A0J5US26"/>
<dbReference type="Gene3D" id="3.90.1150.10">
    <property type="entry name" value="Aspartate Aminotransferase, domain 1"/>
    <property type="match status" value="1"/>
</dbReference>
<dbReference type="CDD" id="cd06453">
    <property type="entry name" value="SufS_like"/>
    <property type="match status" value="1"/>
</dbReference>
<evidence type="ECO:0000313" key="12">
    <source>
        <dbReference type="EMBL" id="WEA44190.1"/>
    </source>
</evidence>
<evidence type="ECO:0000256" key="2">
    <source>
        <dbReference type="ARBA" id="ARBA00010447"/>
    </source>
</evidence>
<dbReference type="Proteomes" id="UP000543174">
    <property type="component" value="Unassembled WGS sequence"/>
</dbReference>
<dbReference type="InterPro" id="IPR015422">
    <property type="entry name" value="PyrdxlP-dep_Trfase_small"/>
</dbReference>
<dbReference type="Proteomes" id="UP001418804">
    <property type="component" value="Unassembled WGS sequence"/>
</dbReference>
<dbReference type="InterPro" id="IPR020578">
    <property type="entry name" value="Aminotrans_V_PyrdxlP_BS"/>
</dbReference>
<dbReference type="PANTHER" id="PTHR43586:SF8">
    <property type="entry name" value="CYSTEINE DESULFURASE 1, CHLOROPLASTIC"/>
    <property type="match status" value="1"/>
</dbReference>
<evidence type="ECO:0000313" key="14">
    <source>
        <dbReference type="Proteomes" id="UP001220217"/>
    </source>
</evidence>
<dbReference type="GO" id="GO:0030170">
    <property type="term" value="F:pyridoxal phosphate binding"/>
    <property type="evidence" value="ECO:0007669"/>
    <property type="project" value="UniProtKB-UniRule"/>
</dbReference>
<dbReference type="EMBL" id="CP118718">
    <property type="protein sequence ID" value="WEA44190.1"/>
    <property type="molecule type" value="Genomic_DNA"/>
</dbReference>
<dbReference type="PANTHER" id="PTHR43586">
    <property type="entry name" value="CYSTEINE DESULFURASE"/>
    <property type="match status" value="1"/>
</dbReference>
<evidence type="ECO:0000256" key="4">
    <source>
        <dbReference type="ARBA" id="ARBA00022679"/>
    </source>
</evidence>
<evidence type="ECO:0000256" key="6">
    <source>
        <dbReference type="ARBA" id="ARBA00050776"/>
    </source>
</evidence>
<dbReference type="SUPFAM" id="SSF53383">
    <property type="entry name" value="PLP-dependent transferases"/>
    <property type="match status" value="1"/>
</dbReference>
<dbReference type="NCBIfam" id="TIGR01979">
    <property type="entry name" value="sufS"/>
    <property type="match status" value="1"/>
</dbReference>
<proteinExistence type="inferred from homology"/>
<dbReference type="PROSITE" id="PS00595">
    <property type="entry name" value="AA_TRANSFER_CLASS_5"/>
    <property type="match status" value="1"/>
</dbReference>
<dbReference type="RefSeq" id="WP_013059645.1">
    <property type="nucleotide sequence ID" value="NZ_CAJCKP010000006.1"/>
</dbReference>
<evidence type="ECO:0000313" key="10">
    <source>
        <dbReference type="EMBL" id="MBA9041502.1"/>
    </source>
</evidence>
<keyword evidence="4 8" id="KW-0808">Transferase</keyword>
<evidence type="ECO:0000259" key="9">
    <source>
        <dbReference type="Pfam" id="PF00266"/>
    </source>
</evidence>
<evidence type="ECO:0000256" key="1">
    <source>
        <dbReference type="ARBA" id="ARBA00001933"/>
    </source>
</evidence>
<dbReference type="InterPro" id="IPR010970">
    <property type="entry name" value="Cys_dSase_SufS"/>
</dbReference>
<reference evidence="11 15" key="3">
    <citation type="submission" date="2024-05" db="EMBL/GenBank/DDBJ databases">
        <title>The mechanism of isolation and screening of efficient mineral weathering bacteria priestia aryabhattai c4-10 with weathered biotite.</title>
        <authorList>
            <person name="Yang S."/>
        </authorList>
    </citation>
    <scope>NUCLEOTIDE SEQUENCE [LARGE SCALE GENOMIC DNA]</scope>
    <source>
        <strain evidence="11 15">C4-10</strain>
    </source>
</reference>
<evidence type="ECO:0000313" key="13">
    <source>
        <dbReference type="Proteomes" id="UP000543174"/>
    </source>
</evidence>
<dbReference type="EMBL" id="JBDIVD010000001">
    <property type="protein sequence ID" value="MEN3156083.1"/>
    <property type="molecule type" value="Genomic_DNA"/>
</dbReference>
<reference evidence="11 15" key="4">
    <citation type="submission" date="2024-05" db="EMBL/GenBank/DDBJ databases">
        <authorList>
            <person name="Zheng X."/>
        </authorList>
    </citation>
    <scope>NUCLEOTIDE SEQUENCE [LARGE SCALE GENOMIC DNA]</scope>
    <source>
        <strain evidence="11 15">C4-10</strain>
    </source>
</reference>
<dbReference type="InterPro" id="IPR015424">
    <property type="entry name" value="PyrdxlP-dep_Trfase"/>
</dbReference>
<keyword evidence="5 8" id="KW-0663">Pyridoxal phosphate</keyword>
<evidence type="ECO:0000313" key="11">
    <source>
        <dbReference type="EMBL" id="MEN3156083.1"/>
    </source>
</evidence>
<organism evidence="10 13">
    <name type="scientific">Priestia aryabhattai</name>
    <name type="common">Bacillus aryabhattai</name>
    <dbReference type="NCBI Taxonomy" id="412384"/>
    <lineage>
        <taxon>Bacteria</taxon>
        <taxon>Bacillati</taxon>
        <taxon>Bacillota</taxon>
        <taxon>Bacilli</taxon>
        <taxon>Bacillales</taxon>
        <taxon>Bacillaceae</taxon>
        <taxon>Priestia</taxon>
    </lineage>
</organism>
<evidence type="ECO:0000256" key="3">
    <source>
        <dbReference type="ARBA" id="ARBA00012239"/>
    </source>
</evidence>
<dbReference type="GeneID" id="48015466"/>
<sequence>MNISDIRKQFPILDQEVNGSPLVYLDSAATSQKPLAVIEAIEKYYKEYNSNVHRGVHTLGTRATDGYEGAREKVRKFINAKSTEEIIFTRGTTTALNTVAASYGRANLKPGDEIVITYMEHHSNIIPWQQVAKETGATLKYISLTEDHALSLEEVKSTITSNTKIVSIMQVSNVLGTINPVKEIAEIAHANGAVMVVDGAQSTPHMKVDVQDLDCDFFAFSGHKMGGPTGIGALYGKKELLEKMEPIEFGGEMIDFVNLYESTWKELPWKFEGGTPIIAGAIGLGAAIDFLEEVGLDNIQAHEHKLAQYALDRLSQVDGITIYGPKERAGVVTFNIEDVHPHDVATVVDADGIAIRAGHHCAQPLMKYLNVSSTARASFYLYNTEEEVDKLVSSLIKTKEYFTNGF</sequence>
<dbReference type="GO" id="GO:0006534">
    <property type="term" value="P:cysteine metabolic process"/>
    <property type="evidence" value="ECO:0007669"/>
    <property type="project" value="UniProtKB-UniRule"/>
</dbReference>
<evidence type="ECO:0000313" key="15">
    <source>
        <dbReference type="Proteomes" id="UP001418804"/>
    </source>
</evidence>
<reference evidence="12 14" key="2">
    <citation type="submission" date="2023-02" db="EMBL/GenBank/DDBJ databases">
        <title>Complete genome sequence of Priestia aryabhattai G5MAi6, a methanol-tolerant strain isolated from tap water in Hong Kong.</title>
        <authorList>
            <person name="Leung K.M."/>
            <person name="Lai G.K.K."/>
            <person name="Griffin S.D.J."/>
        </authorList>
    </citation>
    <scope>NUCLEOTIDE SEQUENCE [LARGE SCALE GENOMIC DNA]</scope>
    <source>
        <strain evidence="12 14">G5MAi6</strain>
    </source>
</reference>
<feature type="domain" description="Aminotransferase class V" evidence="9">
    <location>
        <begin position="23"/>
        <end position="391"/>
    </location>
</feature>
<reference evidence="10 13" key="1">
    <citation type="submission" date="2020-08" db="EMBL/GenBank/DDBJ databases">
        <title>Functional genomics of gut bacteria from endangered species of beetles.</title>
        <authorList>
            <person name="Carlos-Shanley C."/>
        </authorList>
    </citation>
    <scope>NUCLEOTIDE SEQUENCE [LARGE SCALE GENOMIC DNA]</scope>
    <source>
        <strain evidence="10 13">S00060</strain>
    </source>
</reference>
<protein>
    <recommendedName>
        <fullName evidence="3 8">Cysteine desulfurase</fullName>
        <ecNumber evidence="3 8">2.8.1.7</ecNumber>
    </recommendedName>
</protein>
<evidence type="ECO:0000256" key="8">
    <source>
        <dbReference type="RuleBase" id="RU004506"/>
    </source>
</evidence>
<dbReference type="EMBL" id="JACJHT010000004">
    <property type="protein sequence ID" value="MBA9041502.1"/>
    <property type="molecule type" value="Genomic_DNA"/>
</dbReference>
<dbReference type="Pfam" id="PF00266">
    <property type="entry name" value="Aminotran_5"/>
    <property type="match status" value="1"/>
</dbReference>
<dbReference type="InterPro" id="IPR016454">
    <property type="entry name" value="Cysteine_dSase"/>
</dbReference>
<dbReference type="InterPro" id="IPR015421">
    <property type="entry name" value="PyrdxlP-dep_Trfase_major"/>
</dbReference>
<dbReference type="GO" id="GO:0031071">
    <property type="term" value="F:cysteine desulfurase activity"/>
    <property type="evidence" value="ECO:0007669"/>
    <property type="project" value="UniProtKB-UniRule"/>
</dbReference>
<gene>
    <name evidence="11" type="ORF">ABDD91_24920</name>
    <name evidence="10" type="ORF">HNP21_004622</name>
    <name evidence="12" type="ORF">PWO00_25825</name>
</gene>